<protein>
    <submittedName>
        <fullName evidence="3">Uncharacterized protein</fullName>
    </submittedName>
</protein>
<evidence type="ECO:0000313" key="3">
    <source>
        <dbReference type="EMBL" id="KAF2786933.1"/>
    </source>
</evidence>
<gene>
    <name evidence="3" type="ORF">K505DRAFT_422094</name>
</gene>
<evidence type="ECO:0000256" key="2">
    <source>
        <dbReference type="SAM" id="Phobius"/>
    </source>
</evidence>
<organism evidence="3 4">
    <name type="scientific">Melanomma pulvis-pyrius CBS 109.77</name>
    <dbReference type="NCBI Taxonomy" id="1314802"/>
    <lineage>
        <taxon>Eukaryota</taxon>
        <taxon>Fungi</taxon>
        <taxon>Dikarya</taxon>
        <taxon>Ascomycota</taxon>
        <taxon>Pezizomycotina</taxon>
        <taxon>Dothideomycetes</taxon>
        <taxon>Pleosporomycetidae</taxon>
        <taxon>Pleosporales</taxon>
        <taxon>Melanommataceae</taxon>
        <taxon>Melanomma</taxon>
    </lineage>
</organism>
<keyword evidence="4" id="KW-1185">Reference proteome</keyword>
<dbReference type="AlphaFoldDB" id="A0A6A6WSK9"/>
<reference evidence="3" key="1">
    <citation type="journal article" date="2020" name="Stud. Mycol.">
        <title>101 Dothideomycetes genomes: a test case for predicting lifestyles and emergence of pathogens.</title>
        <authorList>
            <person name="Haridas S."/>
            <person name="Albert R."/>
            <person name="Binder M."/>
            <person name="Bloem J."/>
            <person name="Labutti K."/>
            <person name="Salamov A."/>
            <person name="Andreopoulos B."/>
            <person name="Baker S."/>
            <person name="Barry K."/>
            <person name="Bills G."/>
            <person name="Bluhm B."/>
            <person name="Cannon C."/>
            <person name="Castanera R."/>
            <person name="Culley D."/>
            <person name="Daum C."/>
            <person name="Ezra D."/>
            <person name="Gonzalez J."/>
            <person name="Henrissat B."/>
            <person name="Kuo A."/>
            <person name="Liang C."/>
            <person name="Lipzen A."/>
            <person name="Lutzoni F."/>
            <person name="Magnuson J."/>
            <person name="Mondo S."/>
            <person name="Nolan M."/>
            <person name="Ohm R."/>
            <person name="Pangilinan J."/>
            <person name="Park H.-J."/>
            <person name="Ramirez L."/>
            <person name="Alfaro M."/>
            <person name="Sun H."/>
            <person name="Tritt A."/>
            <person name="Yoshinaga Y."/>
            <person name="Zwiers L.-H."/>
            <person name="Turgeon B."/>
            <person name="Goodwin S."/>
            <person name="Spatafora J."/>
            <person name="Crous P."/>
            <person name="Grigoriev I."/>
        </authorList>
    </citation>
    <scope>NUCLEOTIDE SEQUENCE</scope>
    <source>
        <strain evidence="3">CBS 109.77</strain>
    </source>
</reference>
<proteinExistence type="predicted"/>
<accession>A0A6A6WSK9</accession>
<dbReference type="EMBL" id="MU002385">
    <property type="protein sequence ID" value="KAF2786933.1"/>
    <property type="molecule type" value="Genomic_DNA"/>
</dbReference>
<evidence type="ECO:0000313" key="4">
    <source>
        <dbReference type="Proteomes" id="UP000799757"/>
    </source>
</evidence>
<evidence type="ECO:0000256" key="1">
    <source>
        <dbReference type="SAM" id="MobiDB-lite"/>
    </source>
</evidence>
<feature type="transmembrane region" description="Helical" evidence="2">
    <location>
        <begin position="123"/>
        <end position="143"/>
    </location>
</feature>
<name>A0A6A6WSK9_9PLEO</name>
<feature type="region of interest" description="Disordered" evidence="1">
    <location>
        <begin position="1"/>
        <end position="49"/>
    </location>
</feature>
<keyword evidence="2" id="KW-0472">Membrane</keyword>
<sequence>MASRYGPTKQPRTRSQHTAQREQHTPPFLQENPDPSRRLHNRSAPSDLGRTSLQSMIYTHMHLHASRTYPGGLLQTTRPPYGRAASSSPVLDPGCRRCWAWVPVQLTWACARARTLRIHDHGACVRVCVCVCVCVCVSVALAYE</sequence>
<keyword evidence="2" id="KW-1133">Transmembrane helix</keyword>
<dbReference type="Proteomes" id="UP000799757">
    <property type="component" value="Unassembled WGS sequence"/>
</dbReference>
<keyword evidence="2" id="KW-0812">Transmembrane</keyword>